<comment type="caution">
    <text evidence="1">The sequence shown here is derived from an EMBL/GenBank/DDBJ whole genome shotgun (WGS) entry which is preliminary data.</text>
</comment>
<accession>A0A919YST2</accession>
<sequence>MFKKQDFDDDVTSLLRIRRRILNASENSGAHVGLSTLRSSFSTSVQASWS</sequence>
<gene>
    <name evidence="1" type="ORF">J40TS1_22880</name>
</gene>
<organism evidence="1 2">
    <name type="scientific">Paenibacillus montaniterrae</name>
    <dbReference type="NCBI Taxonomy" id="429341"/>
    <lineage>
        <taxon>Bacteria</taxon>
        <taxon>Bacillati</taxon>
        <taxon>Bacillota</taxon>
        <taxon>Bacilli</taxon>
        <taxon>Bacillales</taxon>
        <taxon>Paenibacillaceae</taxon>
        <taxon>Paenibacillus</taxon>
    </lineage>
</organism>
<dbReference type="Proteomes" id="UP000683139">
    <property type="component" value="Unassembled WGS sequence"/>
</dbReference>
<proteinExistence type="predicted"/>
<evidence type="ECO:0000313" key="1">
    <source>
        <dbReference type="EMBL" id="GIP16646.1"/>
    </source>
</evidence>
<dbReference type="EMBL" id="BOSE01000003">
    <property type="protein sequence ID" value="GIP16646.1"/>
    <property type="molecule type" value="Genomic_DNA"/>
</dbReference>
<dbReference type="AlphaFoldDB" id="A0A919YST2"/>
<keyword evidence="2" id="KW-1185">Reference proteome</keyword>
<name>A0A919YST2_9BACL</name>
<reference evidence="1" key="1">
    <citation type="submission" date="2021-03" db="EMBL/GenBank/DDBJ databases">
        <title>Antimicrobial resistance genes in bacteria isolated from Japanese honey, and their potential for conferring macrolide and lincosamide resistance in the American foulbrood pathogen Paenibacillus larvae.</title>
        <authorList>
            <person name="Okamoto M."/>
            <person name="Kumagai M."/>
            <person name="Kanamori H."/>
            <person name="Takamatsu D."/>
        </authorList>
    </citation>
    <scope>NUCLEOTIDE SEQUENCE</scope>
    <source>
        <strain evidence="1">J40TS1</strain>
    </source>
</reference>
<evidence type="ECO:0000313" key="2">
    <source>
        <dbReference type="Proteomes" id="UP000683139"/>
    </source>
</evidence>
<protein>
    <submittedName>
        <fullName evidence="1">Uncharacterized protein</fullName>
    </submittedName>
</protein>